<dbReference type="AlphaFoldDB" id="A0A367ISB9"/>
<dbReference type="EMBL" id="PJQL01003836">
    <property type="protein sequence ID" value="RCH80585.1"/>
    <property type="molecule type" value="Genomic_DNA"/>
</dbReference>
<organism evidence="1 2">
    <name type="scientific">Rhizopus azygosporus</name>
    <name type="common">Rhizopus microsporus var. azygosporus</name>
    <dbReference type="NCBI Taxonomy" id="86630"/>
    <lineage>
        <taxon>Eukaryota</taxon>
        <taxon>Fungi</taxon>
        <taxon>Fungi incertae sedis</taxon>
        <taxon>Mucoromycota</taxon>
        <taxon>Mucoromycotina</taxon>
        <taxon>Mucoromycetes</taxon>
        <taxon>Mucorales</taxon>
        <taxon>Mucorineae</taxon>
        <taxon>Rhizopodaceae</taxon>
        <taxon>Rhizopus</taxon>
    </lineage>
</organism>
<dbReference type="OrthoDB" id="2429961at2759"/>
<proteinExistence type="predicted"/>
<dbReference type="STRING" id="86630.A0A367ISB9"/>
<accession>A0A367ISB9</accession>
<gene>
    <name evidence="1" type="ORF">CU097_002279</name>
</gene>
<evidence type="ECO:0000313" key="2">
    <source>
        <dbReference type="Proteomes" id="UP000252139"/>
    </source>
</evidence>
<evidence type="ECO:0000313" key="1">
    <source>
        <dbReference type="EMBL" id="RCH80585.1"/>
    </source>
</evidence>
<name>A0A367ISB9_RHIAZ</name>
<dbReference type="Proteomes" id="UP000252139">
    <property type="component" value="Unassembled WGS sequence"/>
</dbReference>
<sequence length="548" mass="62683">MFTSKIFADHPEYLNDVYGVNYTLLGPRMSGWGTTSAPFCDSLMLWCATHWPLARRSTEIGMVLSTIRACLARMLDTSQYKVFHLGSGRCKDFDVLDKAIHEEKGSELGEDGYEPAYIAVRVAFENAGLLEVLSKLPKILRVLRKACIVLHDLDIAVDCAYISNRQRMQEFLFSQGLTQEDIVNDRHSVGDNCISWQWSVPFLEDVPLRVKVYNKFVQMLESRELRSKLGSQLHHLVANPDAGFQERLLKHRSTGMSRVEVTIYGSRLYKEATYAKIMAGVLDYLKPCPAFRVSFDKQWEALASRITQMAVVYIPETQTFTYCHWWNSLTKRMQGASKTKVHLANFSFNDRPIHYLVFKQKGEKEYEVTKHTIYKRAKGCTAITLVPGIAESLSPYRKDLDQRALEFREVGIMPVHNITLEWPMSRLRRDRRDKLAQVVRCKNRTPAADGASTPLSRLQNIQMSLCKADYASMTVGEAYTVVAYGSGDFRGKHYLCLKLLGGTFIRCSPGMEEVVYPRLESHGRFGIRITRLKKIRGERDVECETLDY</sequence>
<reference evidence="1 2" key="1">
    <citation type="journal article" date="2018" name="G3 (Bethesda)">
        <title>Phylogenetic and Phylogenomic Definition of Rhizopus Species.</title>
        <authorList>
            <person name="Gryganskyi A.P."/>
            <person name="Golan J."/>
            <person name="Dolatabadi S."/>
            <person name="Mondo S."/>
            <person name="Robb S."/>
            <person name="Idnurm A."/>
            <person name="Muszewska A."/>
            <person name="Steczkiewicz K."/>
            <person name="Masonjones S."/>
            <person name="Liao H.L."/>
            <person name="Gajdeczka M.T."/>
            <person name="Anike F."/>
            <person name="Vuek A."/>
            <person name="Anishchenko I.M."/>
            <person name="Voigt K."/>
            <person name="de Hoog G.S."/>
            <person name="Smith M.E."/>
            <person name="Heitman J."/>
            <person name="Vilgalys R."/>
            <person name="Stajich J.E."/>
        </authorList>
    </citation>
    <scope>NUCLEOTIDE SEQUENCE [LARGE SCALE GENOMIC DNA]</scope>
    <source>
        <strain evidence="1 2">CBS 357.93</strain>
    </source>
</reference>
<protein>
    <submittedName>
        <fullName evidence="1">Uncharacterized protein</fullName>
    </submittedName>
</protein>
<keyword evidence="2" id="KW-1185">Reference proteome</keyword>
<comment type="caution">
    <text evidence="1">The sequence shown here is derived from an EMBL/GenBank/DDBJ whole genome shotgun (WGS) entry which is preliminary data.</text>
</comment>